<dbReference type="AlphaFoldDB" id="A0A848LQZ7"/>
<evidence type="ECO:0000313" key="7">
    <source>
        <dbReference type="Proteomes" id="UP000518300"/>
    </source>
</evidence>
<dbReference type="RefSeq" id="WP_169349329.1">
    <property type="nucleotide sequence ID" value="NZ_JABBJJ010000224.1"/>
</dbReference>
<dbReference type="GO" id="GO:0016757">
    <property type="term" value="F:glycosyltransferase activity"/>
    <property type="evidence" value="ECO:0007669"/>
    <property type="project" value="UniProtKB-KW"/>
</dbReference>
<evidence type="ECO:0000313" key="6">
    <source>
        <dbReference type="EMBL" id="NMO20099.1"/>
    </source>
</evidence>
<dbReference type="GO" id="GO:0005829">
    <property type="term" value="C:cytosol"/>
    <property type="evidence" value="ECO:0007669"/>
    <property type="project" value="TreeGrafter"/>
</dbReference>
<keyword evidence="7" id="KW-1185">Reference proteome</keyword>
<dbReference type="SUPFAM" id="SSF53383">
    <property type="entry name" value="PLP-dependent transferases"/>
    <property type="match status" value="1"/>
</dbReference>
<gene>
    <name evidence="6" type="ORF">HG543_35355</name>
</gene>
<reference evidence="6 7" key="1">
    <citation type="submission" date="2020-04" db="EMBL/GenBank/DDBJ databases">
        <title>Draft genome of Pyxidicoccus fallax type strain.</title>
        <authorList>
            <person name="Whitworth D.E."/>
        </authorList>
    </citation>
    <scope>NUCLEOTIDE SEQUENCE [LARGE SCALE GENOMIC DNA]</scope>
    <source>
        <strain evidence="6 7">DSM 14698</strain>
    </source>
</reference>
<comment type="similarity">
    <text evidence="2">Belongs to the threonine aldolase family.</text>
</comment>
<keyword evidence="6" id="KW-0328">Glycosyltransferase</keyword>
<dbReference type="EMBL" id="JABBJJ010000224">
    <property type="protein sequence ID" value="NMO20099.1"/>
    <property type="molecule type" value="Genomic_DNA"/>
</dbReference>
<dbReference type="Gene3D" id="3.40.640.10">
    <property type="entry name" value="Type I PLP-dependent aspartate aminotransferase-like (Major domain)"/>
    <property type="match status" value="1"/>
</dbReference>
<keyword evidence="3" id="KW-0663">Pyridoxal phosphate</keyword>
<dbReference type="InterPro" id="IPR015422">
    <property type="entry name" value="PyrdxlP-dep_Trfase_small"/>
</dbReference>
<dbReference type="PANTHER" id="PTHR48097:SF9">
    <property type="entry name" value="L-THREONINE ALDOLASE"/>
    <property type="match status" value="1"/>
</dbReference>
<evidence type="ECO:0000256" key="2">
    <source>
        <dbReference type="ARBA" id="ARBA00006966"/>
    </source>
</evidence>
<dbReference type="InterPro" id="IPR015424">
    <property type="entry name" value="PyrdxlP-dep_Trfase"/>
</dbReference>
<name>A0A848LQZ7_9BACT</name>
<evidence type="ECO:0000256" key="4">
    <source>
        <dbReference type="SAM" id="MobiDB-lite"/>
    </source>
</evidence>
<protein>
    <submittedName>
        <fullName evidence="6">Beta-1,3-galactosyltransferase</fullName>
    </submittedName>
</protein>
<feature type="domain" description="Aromatic amino acid beta-eliminating lyase/threonine aldolase" evidence="5">
    <location>
        <begin position="91"/>
        <end position="342"/>
    </location>
</feature>
<organism evidence="6 7">
    <name type="scientific">Pyxidicoccus fallax</name>
    <dbReference type="NCBI Taxonomy" id="394095"/>
    <lineage>
        <taxon>Bacteria</taxon>
        <taxon>Pseudomonadati</taxon>
        <taxon>Myxococcota</taxon>
        <taxon>Myxococcia</taxon>
        <taxon>Myxococcales</taxon>
        <taxon>Cystobacterineae</taxon>
        <taxon>Myxococcaceae</taxon>
        <taxon>Pyxidicoccus</taxon>
    </lineage>
</organism>
<proteinExistence type="inferred from homology"/>
<accession>A0A848LQZ7</accession>
<dbReference type="Gene3D" id="3.90.1150.10">
    <property type="entry name" value="Aspartate Aminotransferase, domain 1"/>
    <property type="match status" value="1"/>
</dbReference>
<dbReference type="Pfam" id="PF01212">
    <property type="entry name" value="Beta_elim_lyase"/>
    <property type="match status" value="1"/>
</dbReference>
<evidence type="ECO:0000259" key="5">
    <source>
        <dbReference type="Pfam" id="PF01212"/>
    </source>
</evidence>
<dbReference type="GO" id="GO:0006567">
    <property type="term" value="P:L-threonine catabolic process"/>
    <property type="evidence" value="ECO:0007669"/>
    <property type="project" value="TreeGrafter"/>
</dbReference>
<dbReference type="InterPro" id="IPR015421">
    <property type="entry name" value="PyrdxlP-dep_Trfase_major"/>
</dbReference>
<feature type="region of interest" description="Disordered" evidence="4">
    <location>
        <begin position="27"/>
        <end position="48"/>
    </location>
</feature>
<comment type="cofactor">
    <cofactor evidence="1">
        <name>pyridoxal 5'-phosphate</name>
        <dbReference type="ChEBI" id="CHEBI:597326"/>
    </cofactor>
</comment>
<dbReference type="GO" id="GO:0006545">
    <property type="term" value="P:glycine biosynthetic process"/>
    <property type="evidence" value="ECO:0007669"/>
    <property type="project" value="TreeGrafter"/>
</dbReference>
<dbReference type="InterPro" id="IPR001597">
    <property type="entry name" value="ArAA_b-elim_lyase/Thr_aldolase"/>
</dbReference>
<evidence type="ECO:0000256" key="1">
    <source>
        <dbReference type="ARBA" id="ARBA00001933"/>
    </source>
</evidence>
<feature type="compositionally biased region" description="Low complexity" evidence="4">
    <location>
        <begin position="39"/>
        <end position="48"/>
    </location>
</feature>
<dbReference type="Proteomes" id="UP000518300">
    <property type="component" value="Unassembled WGS sequence"/>
</dbReference>
<keyword evidence="6" id="KW-0808">Transferase</keyword>
<evidence type="ECO:0000256" key="3">
    <source>
        <dbReference type="ARBA" id="ARBA00022898"/>
    </source>
</evidence>
<sequence>MNPRQLSRGEFLALTGLLSGSTLLRGTAQAATPPPPAPVGKAAAGAGPSRAEMDALRRGCRASLAVGGPTDAGDELIRVGEWVKRQGLSRDFYGSGDFVQAFEKRVADLLGFEDGCYMPTGTMGQLIVLRMYADASGNRRVGLHPSSHHVLHESDSHAVLHGLREVFISPWSRPVLASDVREAREPLGSVSVELPVRWLGGQLQTWEQLEELKSTCRDKRVKLHMDGARLWESQPFYGRSYADICKGFDSVYVSFYKMVGALGGAMVLGGKDFIRDARTWRHRHGGNLFQMLPYVASAAMRLDDVLARIPGYVKRAKSLTEAMAADTRITVLPRPVQTNMFRVFLRGDAAALTRQRDVIAREDKVWVANGFGPTRVPGVVETELQVGEGLGTIKDADAARAFSRLLDAKA</sequence>
<comment type="caution">
    <text evidence="6">The sequence shown here is derived from an EMBL/GenBank/DDBJ whole genome shotgun (WGS) entry which is preliminary data.</text>
</comment>
<dbReference type="GO" id="GO:0008732">
    <property type="term" value="F:L-allo-threonine aldolase activity"/>
    <property type="evidence" value="ECO:0007669"/>
    <property type="project" value="TreeGrafter"/>
</dbReference>
<dbReference type="PANTHER" id="PTHR48097">
    <property type="entry name" value="L-THREONINE ALDOLASE-RELATED"/>
    <property type="match status" value="1"/>
</dbReference>